<evidence type="ECO:0000256" key="5">
    <source>
        <dbReference type="SAM" id="Phobius"/>
    </source>
</evidence>
<dbReference type="RefSeq" id="WP_332083103.1">
    <property type="nucleotide sequence ID" value="NZ_JAZHYN010000077.1"/>
</dbReference>
<proteinExistence type="predicted"/>
<keyword evidence="4 5" id="KW-0472">Membrane</keyword>
<evidence type="ECO:0000313" key="6">
    <source>
        <dbReference type="EMBL" id="MEF3368063.1"/>
    </source>
</evidence>
<keyword evidence="3 5" id="KW-1133">Transmembrane helix</keyword>
<keyword evidence="2 5" id="KW-0812">Transmembrane</keyword>
<dbReference type="Pfam" id="PF10755">
    <property type="entry name" value="DUF2585"/>
    <property type="match status" value="1"/>
</dbReference>
<evidence type="ECO:0000256" key="4">
    <source>
        <dbReference type="ARBA" id="ARBA00023136"/>
    </source>
</evidence>
<reference evidence="6 7" key="1">
    <citation type="submission" date="2024-02" db="EMBL/GenBank/DDBJ databases">
        <authorList>
            <person name="Grouzdev D."/>
        </authorList>
    </citation>
    <scope>NUCLEOTIDE SEQUENCE [LARGE SCALE GENOMIC DNA]</scope>
    <source>
        <strain evidence="6 7">9N</strain>
    </source>
</reference>
<dbReference type="Proteomes" id="UP001350748">
    <property type="component" value="Unassembled WGS sequence"/>
</dbReference>
<evidence type="ECO:0000256" key="1">
    <source>
        <dbReference type="ARBA" id="ARBA00022475"/>
    </source>
</evidence>
<dbReference type="InterPro" id="IPR019691">
    <property type="entry name" value="DUF2585"/>
</dbReference>
<sequence length="192" mass="21060">MTASAALSLRNVILIALAALAFQAGVLFALGQPLLCACGHFKLWEGDVTSSGLSQQLTDWYSFTHVVHGMLFYLLASIAAPRLPAAHRFLIALALEVGWEIAENTPVVIRLYRKQSLAQGYFGDSIVNSLVDTLAMAFGFFLAWRLPLILVVALLATIEIGLALAIRDNFTLNVLNFIHPFDFIRKWQSGAL</sequence>
<protein>
    <submittedName>
        <fullName evidence="6">DUF2585 family protein</fullName>
    </submittedName>
</protein>
<accession>A0ABU7XND3</accession>
<keyword evidence="7" id="KW-1185">Reference proteome</keyword>
<feature type="transmembrane region" description="Helical" evidence="5">
    <location>
        <begin position="148"/>
        <end position="166"/>
    </location>
</feature>
<evidence type="ECO:0000256" key="2">
    <source>
        <dbReference type="ARBA" id="ARBA00022692"/>
    </source>
</evidence>
<evidence type="ECO:0000256" key="3">
    <source>
        <dbReference type="ARBA" id="ARBA00022989"/>
    </source>
</evidence>
<evidence type="ECO:0000313" key="7">
    <source>
        <dbReference type="Proteomes" id="UP001350748"/>
    </source>
</evidence>
<gene>
    <name evidence="6" type="ORF">V3H18_16130</name>
</gene>
<dbReference type="EMBL" id="JAZHYN010000077">
    <property type="protein sequence ID" value="MEF3368063.1"/>
    <property type="molecule type" value="Genomic_DNA"/>
</dbReference>
<comment type="caution">
    <text evidence="6">The sequence shown here is derived from an EMBL/GenBank/DDBJ whole genome shotgun (WGS) entry which is preliminary data.</text>
</comment>
<name>A0ABU7XND3_9HYPH</name>
<organism evidence="6 7">
    <name type="scientific">Methylocystis borbori</name>
    <dbReference type="NCBI Taxonomy" id="3118750"/>
    <lineage>
        <taxon>Bacteria</taxon>
        <taxon>Pseudomonadati</taxon>
        <taxon>Pseudomonadota</taxon>
        <taxon>Alphaproteobacteria</taxon>
        <taxon>Hyphomicrobiales</taxon>
        <taxon>Methylocystaceae</taxon>
        <taxon>Methylocystis</taxon>
    </lineage>
</organism>
<keyword evidence="1" id="KW-1003">Cell membrane</keyword>